<feature type="modified residue" description="4-aspartylphosphate" evidence="3">
    <location>
        <position position="307"/>
    </location>
</feature>
<dbReference type="InterPro" id="IPR003661">
    <property type="entry name" value="HisK_dim/P_dom"/>
</dbReference>
<dbReference type="CDD" id="cd17546">
    <property type="entry name" value="REC_hyHK_CKI1_RcsC-like"/>
    <property type="match status" value="1"/>
</dbReference>
<evidence type="ECO:0000256" key="3">
    <source>
        <dbReference type="PROSITE-ProRule" id="PRU00169"/>
    </source>
</evidence>
<dbReference type="PANTHER" id="PTHR45339">
    <property type="entry name" value="HYBRID SIGNAL TRANSDUCTION HISTIDINE KINASE J"/>
    <property type="match status" value="1"/>
</dbReference>
<dbReference type="EMBL" id="JABELV010000256">
    <property type="protein sequence ID" value="KAG7527612.1"/>
    <property type="molecule type" value="Genomic_DNA"/>
</dbReference>
<gene>
    <name evidence="5" type="ORF">FFLO_06759</name>
</gene>
<dbReference type="SUPFAM" id="SSF52172">
    <property type="entry name" value="CheY-like"/>
    <property type="match status" value="1"/>
</dbReference>
<reference evidence="5" key="1">
    <citation type="submission" date="2020-04" db="EMBL/GenBank/DDBJ databases">
        <title>Analysis of mating type loci in Filobasidium floriforme.</title>
        <authorList>
            <person name="Nowrousian M."/>
        </authorList>
    </citation>
    <scope>NUCLEOTIDE SEQUENCE</scope>
    <source>
        <strain evidence="5">CBS 6242</strain>
    </source>
</reference>
<dbReference type="OrthoDB" id="60033at2759"/>
<evidence type="ECO:0000313" key="6">
    <source>
        <dbReference type="Proteomes" id="UP000812966"/>
    </source>
</evidence>
<sequence length="396" mass="43713">MNLRHHYRSAMSERDFRYFETYSARDQALIIEEAKDRIQEENLARLKESIRSTPITKVLGIVSHQLRTPLNAIVATIDLMQEAEPDGPETMRPIAGTRQQQSSGDVEPSAGHCRLVTRSGDGEHHADTSVVLELDPKSPLFEGDLAKIQQIMSNLVTTTIASSAEKQCRMKVDVVRNDAEVVIRGLVITPKGIFAGAGQQVGDELVRGRGGKLSFSFDLKIQASNNVAGKQGADNQSNFGNYVRDPSTVKVLLVEDNQVNMRIAKAILKRFGFDAATAANGLEAISKMHGEVFDIVFMLRPGWVVVDCDMPLCNGYDATHHIRNSMEQSDLIIIALTADSTNDAKKRCLAVGMNDFFIKPITTKTVDEMLHKWLTTTHNDGAKGIERRETHQAVGS</sequence>
<accession>A0A8K0JG78</accession>
<comment type="caution">
    <text evidence="5">The sequence shown here is derived from an EMBL/GenBank/DDBJ whole genome shotgun (WGS) entry which is preliminary data.</text>
</comment>
<feature type="domain" description="Response regulatory" evidence="4">
    <location>
        <begin position="250"/>
        <end position="374"/>
    </location>
</feature>
<dbReference type="GO" id="GO:0000155">
    <property type="term" value="F:phosphorelay sensor kinase activity"/>
    <property type="evidence" value="ECO:0007669"/>
    <property type="project" value="InterPro"/>
</dbReference>
<name>A0A8K0JG78_9TREE</name>
<protein>
    <recommendedName>
        <fullName evidence="4">Response regulatory domain-containing protein</fullName>
    </recommendedName>
</protein>
<evidence type="ECO:0000259" key="4">
    <source>
        <dbReference type="PROSITE" id="PS50110"/>
    </source>
</evidence>
<dbReference type="PROSITE" id="PS50110">
    <property type="entry name" value="RESPONSE_REGULATORY"/>
    <property type="match status" value="1"/>
</dbReference>
<proteinExistence type="predicted"/>
<dbReference type="AlphaFoldDB" id="A0A8K0JG78"/>
<dbReference type="Gene3D" id="1.10.287.130">
    <property type="match status" value="1"/>
</dbReference>
<dbReference type="SMART" id="SM00448">
    <property type="entry name" value="REC"/>
    <property type="match status" value="1"/>
</dbReference>
<evidence type="ECO:0000313" key="5">
    <source>
        <dbReference type="EMBL" id="KAG7527612.1"/>
    </source>
</evidence>
<dbReference type="Gene3D" id="3.40.50.2300">
    <property type="match status" value="1"/>
</dbReference>
<dbReference type="SUPFAM" id="SSF47384">
    <property type="entry name" value="Homodimeric domain of signal transducing histidine kinase"/>
    <property type="match status" value="1"/>
</dbReference>
<keyword evidence="2" id="KW-0902">Two-component regulatory system</keyword>
<dbReference type="Pfam" id="PF00072">
    <property type="entry name" value="Response_reg"/>
    <property type="match status" value="1"/>
</dbReference>
<dbReference type="CDD" id="cd00082">
    <property type="entry name" value="HisKA"/>
    <property type="match status" value="1"/>
</dbReference>
<keyword evidence="1 3" id="KW-0597">Phosphoprotein</keyword>
<keyword evidence="6" id="KW-1185">Reference proteome</keyword>
<dbReference type="InterPro" id="IPR036097">
    <property type="entry name" value="HisK_dim/P_sf"/>
</dbReference>
<dbReference type="InterPro" id="IPR001789">
    <property type="entry name" value="Sig_transdc_resp-reg_receiver"/>
</dbReference>
<dbReference type="InterPro" id="IPR011006">
    <property type="entry name" value="CheY-like_superfamily"/>
</dbReference>
<dbReference type="PANTHER" id="PTHR45339:SF1">
    <property type="entry name" value="HYBRID SIGNAL TRANSDUCTION HISTIDINE KINASE J"/>
    <property type="match status" value="1"/>
</dbReference>
<evidence type="ECO:0000256" key="1">
    <source>
        <dbReference type="ARBA" id="ARBA00022553"/>
    </source>
</evidence>
<dbReference type="Proteomes" id="UP000812966">
    <property type="component" value="Unassembled WGS sequence"/>
</dbReference>
<organism evidence="5 6">
    <name type="scientific">Filobasidium floriforme</name>
    <dbReference type="NCBI Taxonomy" id="5210"/>
    <lineage>
        <taxon>Eukaryota</taxon>
        <taxon>Fungi</taxon>
        <taxon>Dikarya</taxon>
        <taxon>Basidiomycota</taxon>
        <taxon>Agaricomycotina</taxon>
        <taxon>Tremellomycetes</taxon>
        <taxon>Filobasidiales</taxon>
        <taxon>Filobasidiaceae</taxon>
        <taxon>Filobasidium</taxon>
    </lineage>
</organism>
<evidence type="ECO:0000256" key="2">
    <source>
        <dbReference type="ARBA" id="ARBA00023012"/>
    </source>
</evidence>